<protein>
    <submittedName>
        <fullName evidence="3">SAM-dependent MidA family methyltransferase</fullName>
    </submittedName>
</protein>
<keyword evidence="3" id="KW-0012">Acyltransferase</keyword>
<gene>
    <name evidence="3" type="ORF">J2X07_001699</name>
</gene>
<dbReference type="Pfam" id="PF02636">
    <property type="entry name" value="Methyltransf_28"/>
    <property type="match status" value="1"/>
</dbReference>
<sequence length="363" mass="42611">MSLQTLLKDQLKNNEYLTLEQYMEQALYHPVFGYYMKQHQKIGKKGDFYTSSSVSDVFGEVWASVFVRSIKSHKLDPIVVEFGGGNGNFAKQVIRAWNREEDNELLSYIIVEKSPYHRKLLKEELKNLPVKIFSTLDELMHIFPLFKGIVFANEVLDAFPLRIFQNRGEAWYEKVVGLDQEDDGFEFQYVPTRDPYLIIHLNNLFTSRPIHFDLEVSFQMLEWLEDVYRWINEDALLFFVDYGYKNEQWSMESLKEGSVRGYFHHQIINNPLSHSGEMDITYHVDWDQVEHTASKNNVETIAFHTQGDFLLKEGMLTYLTNSMQTDPFSAEHKRNRAIRSFLFDHTLANGFQVLQQQKNGSVN</sequence>
<evidence type="ECO:0000256" key="1">
    <source>
        <dbReference type="ARBA" id="ARBA00022603"/>
    </source>
</evidence>
<evidence type="ECO:0000313" key="3">
    <source>
        <dbReference type="EMBL" id="MDR7072722.1"/>
    </source>
</evidence>
<dbReference type="Gene3D" id="3.40.50.12710">
    <property type="match status" value="1"/>
</dbReference>
<dbReference type="RefSeq" id="WP_310258010.1">
    <property type="nucleotide sequence ID" value="NZ_JAVDWA010000002.1"/>
</dbReference>
<keyword evidence="1 3" id="KW-0489">Methyltransferase</keyword>
<organism evidence="3 4">
    <name type="scientific">Fictibacillus barbaricus</name>
    <dbReference type="NCBI Taxonomy" id="182136"/>
    <lineage>
        <taxon>Bacteria</taxon>
        <taxon>Bacillati</taxon>
        <taxon>Bacillota</taxon>
        <taxon>Bacilli</taxon>
        <taxon>Bacillales</taxon>
        <taxon>Fictibacillaceae</taxon>
        <taxon>Fictibacillus</taxon>
    </lineage>
</organism>
<dbReference type="PANTHER" id="PTHR12049:SF7">
    <property type="entry name" value="PROTEIN ARGININE METHYLTRANSFERASE NDUFAF7, MITOCHONDRIAL"/>
    <property type="match status" value="1"/>
</dbReference>
<name>A0ABU1TZR7_9BACL</name>
<keyword evidence="2" id="KW-0808">Transferase</keyword>
<dbReference type="EMBL" id="JAVDWA010000002">
    <property type="protein sequence ID" value="MDR7072722.1"/>
    <property type="molecule type" value="Genomic_DNA"/>
</dbReference>
<evidence type="ECO:0000313" key="4">
    <source>
        <dbReference type="Proteomes" id="UP001258181"/>
    </source>
</evidence>
<reference evidence="3 4" key="1">
    <citation type="submission" date="2023-07" db="EMBL/GenBank/DDBJ databases">
        <title>Sorghum-associated microbial communities from plants grown in Nebraska, USA.</title>
        <authorList>
            <person name="Schachtman D."/>
        </authorList>
    </citation>
    <scope>NUCLEOTIDE SEQUENCE [LARGE SCALE GENOMIC DNA]</scope>
    <source>
        <strain evidence="3 4">BE211</strain>
    </source>
</reference>
<dbReference type="PANTHER" id="PTHR12049">
    <property type="entry name" value="PROTEIN ARGININE METHYLTRANSFERASE NDUFAF7, MITOCHONDRIAL"/>
    <property type="match status" value="1"/>
</dbReference>
<dbReference type="GO" id="GO:0008168">
    <property type="term" value="F:methyltransferase activity"/>
    <property type="evidence" value="ECO:0007669"/>
    <property type="project" value="UniProtKB-KW"/>
</dbReference>
<dbReference type="InterPro" id="IPR029063">
    <property type="entry name" value="SAM-dependent_MTases_sf"/>
</dbReference>
<comment type="caution">
    <text evidence="3">The sequence shown here is derived from an EMBL/GenBank/DDBJ whole genome shotgun (WGS) entry which is preliminary data.</text>
</comment>
<dbReference type="GO" id="GO:0016746">
    <property type="term" value="F:acyltransferase activity"/>
    <property type="evidence" value="ECO:0007669"/>
    <property type="project" value="UniProtKB-KW"/>
</dbReference>
<dbReference type="InterPro" id="IPR038375">
    <property type="entry name" value="NDUFAF7_sf"/>
</dbReference>
<dbReference type="SUPFAM" id="SSF53335">
    <property type="entry name" value="S-adenosyl-L-methionine-dependent methyltransferases"/>
    <property type="match status" value="1"/>
</dbReference>
<keyword evidence="4" id="KW-1185">Reference proteome</keyword>
<dbReference type="InterPro" id="IPR003788">
    <property type="entry name" value="NDUFAF7"/>
</dbReference>
<dbReference type="Proteomes" id="UP001258181">
    <property type="component" value="Unassembled WGS sequence"/>
</dbReference>
<evidence type="ECO:0000256" key="2">
    <source>
        <dbReference type="ARBA" id="ARBA00022679"/>
    </source>
</evidence>
<proteinExistence type="predicted"/>
<accession>A0ABU1TZR7</accession>
<dbReference type="GO" id="GO:0032259">
    <property type="term" value="P:methylation"/>
    <property type="evidence" value="ECO:0007669"/>
    <property type="project" value="UniProtKB-KW"/>
</dbReference>